<comment type="caution">
    <text evidence="2">The sequence shown here is derived from an EMBL/GenBank/DDBJ whole genome shotgun (WGS) entry which is preliminary data.</text>
</comment>
<evidence type="ECO:0000313" key="3">
    <source>
        <dbReference type="Proteomes" id="UP000824151"/>
    </source>
</evidence>
<dbReference type="EMBL" id="DXGD01000239">
    <property type="protein sequence ID" value="HIW99782.1"/>
    <property type="molecule type" value="Genomic_DNA"/>
</dbReference>
<dbReference type="AlphaFoldDB" id="A0A9D2A6M6"/>
<dbReference type="InterPro" id="IPR025329">
    <property type="entry name" value="DUF4235"/>
</dbReference>
<evidence type="ECO:0000313" key="2">
    <source>
        <dbReference type="EMBL" id="HIW99782.1"/>
    </source>
</evidence>
<protein>
    <submittedName>
        <fullName evidence="2">DUF4235 domain-containing protein</fullName>
    </submittedName>
</protein>
<dbReference type="Pfam" id="PF14019">
    <property type="entry name" value="DUF4235"/>
    <property type="match status" value="1"/>
</dbReference>
<proteinExistence type="predicted"/>
<name>A0A9D2A6M6_9MICC</name>
<dbReference type="Proteomes" id="UP000824151">
    <property type="component" value="Unassembled WGS sequence"/>
</dbReference>
<sequence length="90" mass="9455">MDKVLNKVVTMGIAAGGGFVATRAFEFVWRKATGETAPVDVNSDEIPLQRALVFAVSSAAISAAVQVLSQRGAKSTVRRIRGGYGKSSEV</sequence>
<reference evidence="2" key="1">
    <citation type="journal article" date="2021" name="PeerJ">
        <title>Extensive microbial diversity within the chicken gut microbiome revealed by metagenomics and culture.</title>
        <authorList>
            <person name="Gilroy R."/>
            <person name="Ravi A."/>
            <person name="Getino M."/>
            <person name="Pursley I."/>
            <person name="Horton D.L."/>
            <person name="Alikhan N.F."/>
            <person name="Baker D."/>
            <person name="Gharbi K."/>
            <person name="Hall N."/>
            <person name="Watson M."/>
            <person name="Adriaenssens E.M."/>
            <person name="Foster-Nyarko E."/>
            <person name="Jarju S."/>
            <person name="Secka A."/>
            <person name="Antonio M."/>
            <person name="Oren A."/>
            <person name="Chaudhuri R.R."/>
            <person name="La Ragione R."/>
            <person name="Hildebrand F."/>
            <person name="Pallen M.J."/>
        </authorList>
    </citation>
    <scope>NUCLEOTIDE SEQUENCE</scope>
    <source>
        <strain evidence="2">ChiHejej3B27-3195</strain>
    </source>
</reference>
<keyword evidence="1" id="KW-1133">Transmembrane helix</keyword>
<accession>A0A9D2A6M6</accession>
<evidence type="ECO:0000256" key="1">
    <source>
        <dbReference type="SAM" id="Phobius"/>
    </source>
</evidence>
<organism evidence="2 3">
    <name type="scientific">Candidatus Nesterenkonia stercoripullorum</name>
    <dbReference type="NCBI Taxonomy" id="2838701"/>
    <lineage>
        <taxon>Bacteria</taxon>
        <taxon>Bacillati</taxon>
        <taxon>Actinomycetota</taxon>
        <taxon>Actinomycetes</taxon>
        <taxon>Micrococcales</taxon>
        <taxon>Micrococcaceae</taxon>
        <taxon>Nesterenkonia</taxon>
    </lineage>
</organism>
<keyword evidence="1" id="KW-0812">Transmembrane</keyword>
<feature type="transmembrane region" description="Helical" evidence="1">
    <location>
        <begin position="48"/>
        <end position="69"/>
    </location>
</feature>
<gene>
    <name evidence="2" type="ORF">H9871_06530</name>
</gene>
<keyword evidence="1" id="KW-0472">Membrane</keyword>
<reference evidence="2" key="2">
    <citation type="submission" date="2021-04" db="EMBL/GenBank/DDBJ databases">
        <authorList>
            <person name="Gilroy R."/>
        </authorList>
    </citation>
    <scope>NUCLEOTIDE SEQUENCE</scope>
    <source>
        <strain evidence="2">ChiHejej3B27-3195</strain>
    </source>
</reference>